<dbReference type="SUPFAM" id="SSF54928">
    <property type="entry name" value="RNA-binding domain, RBD"/>
    <property type="match status" value="1"/>
</dbReference>
<dbReference type="PANTHER" id="PTHR48025:SF1">
    <property type="entry name" value="RRM DOMAIN-CONTAINING PROTEIN"/>
    <property type="match status" value="1"/>
</dbReference>
<dbReference type="PANTHER" id="PTHR48025">
    <property type="entry name" value="OS02G0815200 PROTEIN"/>
    <property type="match status" value="1"/>
</dbReference>
<evidence type="ECO:0000313" key="5">
    <source>
        <dbReference type="Proteomes" id="UP000324585"/>
    </source>
</evidence>
<dbReference type="InterPro" id="IPR050502">
    <property type="entry name" value="Euk_RNA-bind_prot"/>
</dbReference>
<feature type="domain" description="RRM" evidence="3">
    <location>
        <begin position="153"/>
        <end position="231"/>
    </location>
</feature>
<dbReference type="InterPro" id="IPR035979">
    <property type="entry name" value="RBD_domain_sf"/>
</dbReference>
<name>A0A5J4YP05_PORPP</name>
<dbReference type="OMA" id="IAFECHE"/>
<evidence type="ECO:0000313" key="4">
    <source>
        <dbReference type="EMBL" id="KAA8493251.1"/>
    </source>
</evidence>
<dbReference type="AlphaFoldDB" id="A0A5J4YP05"/>
<keyword evidence="1 2" id="KW-0694">RNA-binding</keyword>
<reference evidence="5" key="1">
    <citation type="journal article" date="2019" name="Nat. Commun.">
        <title>Expansion of phycobilisome linker gene families in mesophilic red algae.</title>
        <authorList>
            <person name="Lee J."/>
            <person name="Kim D."/>
            <person name="Bhattacharya D."/>
            <person name="Yoon H.S."/>
        </authorList>
    </citation>
    <scope>NUCLEOTIDE SEQUENCE [LARGE SCALE GENOMIC DNA]</scope>
    <source>
        <strain evidence="5">CCMP 1328</strain>
    </source>
</reference>
<dbReference type="Proteomes" id="UP000324585">
    <property type="component" value="Unassembled WGS sequence"/>
</dbReference>
<evidence type="ECO:0000256" key="2">
    <source>
        <dbReference type="PROSITE-ProRule" id="PRU00176"/>
    </source>
</evidence>
<dbReference type="EMBL" id="VRMN01000007">
    <property type="protein sequence ID" value="KAA8493251.1"/>
    <property type="molecule type" value="Genomic_DNA"/>
</dbReference>
<protein>
    <submittedName>
        <fullName evidence="4">RNA-binding protein CP33, chloroplastic</fullName>
    </submittedName>
</protein>
<dbReference type="GO" id="GO:0003729">
    <property type="term" value="F:mRNA binding"/>
    <property type="evidence" value="ECO:0007669"/>
    <property type="project" value="TreeGrafter"/>
</dbReference>
<dbReference type="Pfam" id="PF00076">
    <property type="entry name" value="RRM_1"/>
    <property type="match status" value="1"/>
</dbReference>
<comment type="caution">
    <text evidence="4">The sequence shown here is derived from an EMBL/GenBank/DDBJ whole genome shotgun (WGS) entry which is preliminary data.</text>
</comment>
<dbReference type="OrthoDB" id="439808at2759"/>
<dbReference type="SMART" id="SM00360">
    <property type="entry name" value="RRM"/>
    <property type="match status" value="1"/>
</dbReference>
<keyword evidence="5" id="KW-1185">Reference proteome</keyword>
<proteinExistence type="predicted"/>
<organism evidence="4 5">
    <name type="scientific">Porphyridium purpureum</name>
    <name type="common">Red alga</name>
    <name type="synonym">Porphyridium cruentum</name>
    <dbReference type="NCBI Taxonomy" id="35688"/>
    <lineage>
        <taxon>Eukaryota</taxon>
        <taxon>Rhodophyta</taxon>
        <taxon>Bangiophyceae</taxon>
        <taxon>Porphyridiales</taxon>
        <taxon>Porphyridiaceae</taxon>
        <taxon>Porphyridium</taxon>
    </lineage>
</organism>
<sequence length="232" mass="24862">MIASDRRMWLCFAGASTHGVQVGNVSLHPSRFSATCGARLVRDVNGAATQRKSKCRVLMQVYEGEGFVNCGRCGADVVVDLRSFKASNDGTHKVRCDACGERWVARYGQAFVLQGSDIVRAADVPAAGGVFEDMVSGGMRSAASSSLSPAQKVTLWVGGLPSRIGDKELEQLFSSVVKVESVNVVRDRVTDRSRGFGFVEVDSSRSAQDAIDKFHGSNAFGGRMSVRFADGK</sequence>
<accession>A0A5J4YP05</accession>
<dbReference type="Gene3D" id="3.30.70.330">
    <property type="match status" value="1"/>
</dbReference>
<dbReference type="InterPro" id="IPR000504">
    <property type="entry name" value="RRM_dom"/>
</dbReference>
<evidence type="ECO:0000259" key="3">
    <source>
        <dbReference type="PROSITE" id="PS50102"/>
    </source>
</evidence>
<gene>
    <name evidence="4" type="ORF">FVE85_8696</name>
</gene>
<dbReference type="PROSITE" id="PS50102">
    <property type="entry name" value="RRM"/>
    <property type="match status" value="1"/>
</dbReference>
<evidence type="ECO:0000256" key="1">
    <source>
        <dbReference type="ARBA" id="ARBA00022884"/>
    </source>
</evidence>
<dbReference type="InterPro" id="IPR012677">
    <property type="entry name" value="Nucleotide-bd_a/b_plait_sf"/>
</dbReference>